<sequence length="72" mass="8335">MLFKKYNFYEAIGQNRLFRQAVSSSKDIKERKSIEEYSGNGNWKSIEWKDWSGLPLSYLTDAGAKKAIKQIA</sequence>
<proteinExistence type="predicted"/>
<protein>
    <submittedName>
        <fullName evidence="1">Uncharacterized protein</fullName>
    </submittedName>
</protein>
<reference evidence="1" key="1">
    <citation type="submission" date="2019-04" db="EMBL/GenBank/DDBJ databases">
        <title>Evolution of Biomass-Degrading Anaerobic Consortia Revealed by Metagenomics.</title>
        <authorList>
            <person name="Peng X."/>
        </authorList>
    </citation>
    <scope>NUCLEOTIDE SEQUENCE</scope>
    <source>
        <strain evidence="1">SIG311</strain>
    </source>
</reference>
<gene>
    <name evidence="1" type="ORF">E7272_07775</name>
</gene>
<accession>A0A927U829</accession>
<name>A0A927U829_9FIRM</name>
<dbReference type="EMBL" id="SVER01000017">
    <property type="protein sequence ID" value="MBE5919730.1"/>
    <property type="molecule type" value="Genomic_DNA"/>
</dbReference>
<dbReference type="AlphaFoldDB" id="A0A927U829"/>
<evidence type="ECO:0000313" key="2">
    <source>
        <dbReference type="Proteomes" id="UP000766246"/>
    </source>
</evidence>
<organism evidence="1 2">
    <name type="scientific">Pseudobutyrivibrio ruminis</name>
    <dbReference type="NCBI Taxonomy" id="46206"/>
    <lineage>
        <taxon>Bacteria</taxon>
        <taxon>Bacillati</taxon>
        <taxon>Bacillota</taxon>
        <taxon>Clostridia</taxon>
        <taxon>Lachnospirales</taxon>
        <taxon>Lachnospiraceae</taxon>
        <taxon>Pseudobutyrivibrio</taxon>
    </lineage>
</organism>
<dbReference type="Proteomes" id="UP000766246">
    <property type="component" value="Unassembled WGS sequence"/>
</dbReference>
<comment type="caution">
    <text evidence="1">The sequence shown here is derived from an EMBL/GenBank/DDBJ whole genome shotgun (WGS) entry which is preliminary data.</text>
</comment>
<evidence type="ECO:0000313" key="1">
    <source>
        <dbReference type="EMBL" id="MBE5919730.1"/>
    </source>
</evidence>